<name>A0A2L2LHC1_AGRTU</name>
<proteinExistence type="predicted"/>
<evidence type="ECO:0000313" key="2">
    <source>
        <dbReference type="Proteomes" id="UP000237717"/>
    </source>
</evidence>
<dbReference type="CDD" id="cd00085">
    <property type="entry name" value="HNHc"/>
    <property type="match status" value="1"/>
</dbReference>
<reference evidence="1 2" key="1">
    <citation type="submission" date="2018-02" db="EMBL/GenBank/DDBJ databases">
        <title>Complete genome sequence of Agrobacterium tumefaciens 1D1609.</title>
        <authorList>
            <person name="Cho S.-T."/>
            <person name="Haryono M."/>
            <person name="Chang H.-H."/>
            <person name="Santos M.N."/>
            <person name="Lai E.-M."/>
            <person name="Kuo C.-H."/>
        </authorList>
    </citation>
    <scope>NUCLEOTIDE SEQUENCE [LARGE SCALE GENOMIC DNA]</scope>
    <source>
        <strain evidence="1 2">1D1609</strain>
    </source>
</reference>
<accession>A0A2L2LHC1</accession>
<dbReference type="AlphaFoldDB" id="A0A2L2LHC1"/>
<dbReference type="InterPro" id="IPR003615">
    <property type="entry name" value="HNH_nuc"/>
</dbReference>
<protein>
    <recommendedName>
        <fullName evidence="3">HNH endonuclease</fullName>
    </recommendedName>
</protein>
<evidence type="ECO:0008006" key="3">
    <source>
        <dbReference type="Google" id="ProtNLM"/>
    </source>
</evidence>
<gene>
    <name evidence="1" type="ORF">At1D1609_36780</name>
</gene>
<dbReference type="EMBL" id="CP026925">
    <property type="protein sequence ID" value="AVH43731.1"/>
    <property type="molecule type" value="Genomic_DNA"/>
</dbReference>
<dbReference type="Proteomes" id="UP000237717">
    <property type="component" value="Chromosome II"/>
</dbReference>
<dbReference type="Gene3D" id="1.10.30.50">
    <property type="match status" value="1"/>
</dbReference>
<sequence length="285" mass="31678">MFPIQAPTLSGQAVFDACTPRTTDTELIEKLTRTSASIAIAEADFRAAMESGDPSKYFMRARQPFACEGNALGDLYRRVLRGGNERATYDKLIYAGNERPCPICGASIAGSLDHYLPVSSAPELAVVPINLIPTCVPCNSDKREHTPTTLNECLFNPYFDDWTSYAMLDASVSHVGGVRVVYYLKKPEGCPDDVYLRATKTFEIYKFAKNLPVAAAIAFRSVKSTCAFHVNILPTESRPGVIERWLRHQEKELSAKNPNDWQAAMYRAFANSQWFLNGGYTLLPD</sequence>
<evidence type="ECO:0000313" key="1">
    <source>
        <dbReference type="EMBL" id="AVH43731.1"/>
    </source>
</evidence>
<organism evidence="1 2">
    <name type="scientific">Agrobacterium tumefaciens</name>
    <dbReference type="NCBI Taxonomy" id="358"/>
    <lineage>
        <taxon>Bacteria</taxon>
        <taxon>Pseudomonadati</taxon>
        <taxon>Pseudomonadota</taxon>
        <taxon>Alphaproteobacteria</taxon>
        <taxon>Hyphomicrobiales</taxon>
        <taxon>Rhizobiaceae</taxon>
        <taxon>Rhizobium/Agrobacterium group</taxon>
        <taxon>Agrobacterium</taxon>
        <taxon>Agrobacterium tumefaciens complex</taxon>
    </lineage>
</organism>
<dbReference type="RefSeq" id="WP_158662930.1">
    <property type="nucleotide sequence ID" value="NZ_CP026925.1"/>
</dbReference>